<evidence type="ECO:0000313" key="2">
    <source>
        <dbReference type="Proteomes" id="UP001159363"/>
    </source>
</evidence>
<gene>
    <name evidence="1" type="ORF">PR048_018264</name>
</gene>
<proteinExistence type="predicted"/>
<evidence type="ECO:0000313" key="1">
    <source>
        <dbReference type="EMBL" id="KAJ8881778.1"/>
    </source>
</evidence>
<sequence length="374" mass="42610">MPYNLIANHPTPDVNSPWALMVHHECAMFSSRYAYFLRDFQRVRRVAARRAPYAAISLEISPATEIPATGKNTAGCGSDGVNPWRGWSTLRVMLAKVYTSICYGIEQEQDTTVQFKCLWRNENFRLTRAAEEFRPARSLNKETMSHGRISKFGDIDLHDDLECGQNHFARAPRAHLSLISRKLESVKKEPWFLAGVELFLCWLARCQPEVSFRLAAMCAKLHTLRKPPGPHMSTDDSGDFPSGLEMYFLLLEKLNYVCTLSKLKYRHLTWWLNRDNLLVVGHRERAGAGAESGSLEPRPPEVLKSNMRMSVGATGKCYSGPEDQAGRTPLSRNHINDFALWIQKVGENISELRLKVNVINMLITFIFLVLWLKK</sequence>
<keyword evidence="2" id="KW-1185">Reference proteome</keyword>
<reference evidence="1 2" key="1">
    <citation type="submission" date="2023-02" db="EMBL/GenBank/DDBJ databases">
        <title>LHISI_Scaffold_Assembly.</title>
        <authorList>
            <person name="Stuart O.P."/>
            <person name="Cleave R."/>
            <person name="Magrath M.J.L."/>
            <person name="Mikheyev A.S."/>
        </authorList>
    </citation>
    <scope>NUCLEOTIDE SEQUENCE [LARGE SCALE GENOMIC DNA]</scope>
    <source>
        <strain evidence="1">Daus_M_001</strain>
        <tissue evidence="1">Leg muscle</tissue>
    </source>
</reference>
<dbReference type="Proteomes" id="UP001159363">
    <property type="component" value="Chromosome 5"/>
</dbReference>
<accession>A0ABQ9HBV3</accession>
<protein>
    <submittedName>
        <fullName evidence="1">Uncharacterized protein</fullName>
    </submittedName>
</protein>
<comment type="caution">
    <text evidence="1">The sequence shown here is derived from an EMBL/GenBank/DDBJ whole genome shotgun (WGS) entry which is preliminary data.</text>
</comment>
<organism evidence="1 2">
    <name type="scientific">Dryococelus australis</name>
    <dbReference type="NCBI Taxonomy" id="614101"/>
    <lineage>
        <taxon>Eukaryota</taxon>
        <taxon>Metazoa</taxon>
        <taxon>Ecdysozoa</taxon>
        <taxon>Arthropoda</taxon>
        <taxon>Hexapoda</taxon>
        <taxon>Insecta</taxon>
        <taxon>Pterygota</taxon>
        <taxon>Neoptera</taxon>
        <taxon>Polyneoptera</taxon>
        <taxon>Phasmatodea</taxon>
        <taxon>Verophasmatodea</taxon>
        <taxon>Anareolatae</taxon>
        <taxon>Phasmatidae</taxon>
        <taxon>Eurycanthinae</taxon>
        <taxon>Dryococelus</taxon>
    </lineage>
</organism>
<name>A0ABQ9HBV3_9NEOP</name>
<dbReference type="EMBL" id="JARBHB010000006">
    <property type="protein sequence ID" value="KAJ8881778.1"/>
    <property type="molecule type" value="Genomic_DNA"/>
</dbReference>